<keyword evidence="3" id="KW-0732">Signal</keyword>
<dbReference type="PROSITE" id="PS51257">
    <property type="entry name" value="PROKAR_LIPOPROTEIN"/>
    <property type="match status" value="1"/>
</dbReference>
<dbReference type="Proteomes" id="UP000800092">
    <property type="component" value="Unassembled WGS sequence"/>
</dbReference>
<dbReference type="InterPro" id="IPR007577">
    <property type="entry name" value="GlycoTrfase_DXD_sugar-bd_CS"/>
</dbReference>
<name>A0A6A6GW06_VIRVR</name>
<accession>A0A6A6GW06</accession>
<dbReference type="Pfam" id="PF04488">
    <property type="entry name" value="Gly_transf_sug"/>
    <property type="match status" value="1"/>
</dbReference>
<keyword evidence="4" id="KW-0808">Transferase</keyword>
<gene>
    <name evidence="4" type="ORF">EV356DRAFT_537209</name>
</gene>
<proteinExistence type="inferred from homology"/>
<keyword evidence="5" id="KW-1185">Reference proteome</keyword>
<reference evidence="4" key="1">
    <citation type="journal article" date="2020" name="Stud. Mycol.">
        <title>101 Dothideomycetes genomes: a test case for predicting lifestyles and emergence of pathogens.</title>
        <authorList>
            <person name="Haridas S."/>
            <person name="Albert R."/>
            <person name="Binder M."/>
            <person name="Bloem J."/>
            <person name="Labutti K."/>
            <person name="Salamov A."/>
            <person name="Andreopoulos B."/>
            <person name="Baker S."/>
            <person name="Barry K."/>
            <person name="Bills G."/>
            <person name="Bluhm B."/>
            <person name="Cannon C."/>
            <person name="Castanera R."/>
            <person name="Culley D."/>
            <person name="Daum C."/>
            <person name="Ezra D."/>
            <person name="Gonzalez J."/>
            <person name="Henrissat B."/>
            <person name="Kuo A."/>
            <person name="Liang C."/>
            <person name="Lipzen A."/>
            <person name="Lutzoni F."/>
            <person name="Magnuson J."/>
            <person name="Mondo S."/>
            <person name="Nolan M."/>
            <person name="Ohm R."/>
            <person name="Pangilinan J."/>
            <person name="Park H.-J."/>
            <person name="Ramirez L."/>
            <person name="Alfaro M."/>
            <person name="Sun H."/>
            <person name="Tritt A."/>
            <person name="Yoshinaga Y."/>
            <person name="Zwiers L.-H."/>
            <person name="Turgeon B."/>
            <person name="Goodwin S."/>
            <person name="Spatafora J."/>
            <person name="Crous P."/>
            <person name="Grigoriev I."/>
        </authorList>
    </citation>
    <scope>NUCLEOTIDE SEQUENCE</scope>
    <source>
        <strain evidence="4">Tuck. ex Michener</strain>
    </source>
</reference>
<dbReference type="GO" id="GO:0006487">
    <property type="term" value="P:protein N-linked glycosylation"/>
    <property type="evidence" value="ECO:0007669"/>
    <property type="project" value="TreeGrafter"/>
</dbReference>
<feature type="chain" id="PRO_5025565991" evidence="3">
    <location>
        <begin position="23"/>
        <end position="336"/>
    </location>
</feature>
<protein>
    <submittedName>
        <fullName evidence="4">Glycosyltransferase family 32 protein</fullName>
    </submittedName>
</protein>
<dbReference type="GO" id="GO:0000009">
    <property type="term" value="F:alpha-1,6-mannosyltransferase activity"/>
    <property type="evidence" value="ECO:0007669"/>
    <property type="project" value="InterPro"/>
</dbReference>
<dbReference type="PANTHER" id="PTHR31834:SF8">
    <property type="entry name" value="TRANSFERASE, PUTATIVE (AFU_ORTHOLOGUE AFUA_6G14040)-RELATED"/>
    <property type="match status" value="1"/>
</dbReference>
<dbReference type="PANTHER" id="PTHR31834">
    <property type="entry name" value="INITIATION-SPECIFIC ALPHA-1,6-MANNOSYLTRANSFERASE"/>
    <property type="match status" value="1"/>
</dbReference>
<dbReference type="Gene3D" id="3.90.550.20">
    <property type="match status" value="1"/>
</dbReference>
<dbReference type="GO" id="GO:0000136">
    <property type="term" value="C:mannan polymerase complex"/>
    <property type="evidence" value="ECO:0007669"/>
    <property type="project" value="TreeGrafter"/>
</dbReference>
<comment type="similarity">
    <text evidence="1">Belongs to the glycosyltransferase 32 family.</text>
</comment>
<organism evidence="4 5">
    <name type="scientific">Viridothelium virens</name>
    <name type="common">Speckled blister lichen</name>
    <name type="synonym">Trypethelium virens</name>
    <dbReference type="NCBI Taxonomy" id="1048519"/>
    <lineage>
        <taxon>Eukaryota</taxon>
        <taxon>Fungi</taxon>
        <taxon>Dikarya</taxon>
        <taxon>Ascomycota</taxon>
        <taxon>Pezizomycotina</taxon>
        <taxon>Dothideomycetes</taxon>
        <taxon>Dothideomycetes incertae sedis</taxon>
        <taxon>Trypetheliales</taxon>
        <taxon>Trypetheliaceae</taxon>
        <taxon>Viridothelium</taxon>
    </lineage>
</organism>
<sequence>MARKILLLVLSLLLVFYLATFCSPSSLSSCLEFLLRIEYQVPKFGFYDPDVHLPHKIWQTSTIPLHSFAEEPQNSVSDCIDNNPTHQYQLLTHGAFSTFVEEHFAHVPDIVTTFNSIDDLVLRTNYIRYLLLLTEGGAYVDVGTDCGRPIDVRIPAEYRRQAGMVLEVEYDGRDDTRYGMQVMLPAQFSTKTIIAKPWHPVMREVVLRMLHKLKTLRQQDRDRIHASDMGGVLATTGPGIFTAIVLDALSTLSRTQMTFENITDLQEPILIEDVLILPINASRWDQDHSTRTPRVQGENPGKRRGRKMCREMLDLHDTSKMSESTLRSYQESWPFN</sequence>
<dbReference type="EMBL" id="ML991862">
    <property type="protein sequence ID" value="KAF2229503.1"/>
    <property type="molecule type" value="Genomic_DNA"/>
</dbReference>
<dbReference type="OrthoDB" id="409543at2759"/>
<feature type="signal peptide" evidence="3">
    <location>
        <begin position="1"/>
        <end position="22"/>
    </location>
</feature>
<dbReference type="SUPFAM" id="SSF53448">
    <property type="entry name" value="Nucleotide-diphospho-sugar transferases"/>
    <property type="match status" value="1"/>
</dbReference>
<evidence type="ECO:0000256" key="1">
    <source>
        <dbReference type="ARBA" id="ARBA00009003"/>
    </source>
</evidence>
<dbReference type="AlphaFoldDB" id="A0A6A6GW06"/>
<evidence type="ECO:0000256" key="3">
    <source>
        <dbReference type="SAM" id="SignalP"/>
    </source>
</evidence>
<feature type="region of interest" description="Disordered" evidence="2">
    <location>
        <begin position="286"/>
        <end position="307"/>
    </location>
</feature>
<evidence type="ECO:0000313" key="4">
    <source>
        <dbReference type="EMBL" id="KAF2229503.1"/>
    </source>
</evidence>
<evidence type="ECO:0000313" key="5">
    <source>
        <dbReference type="Proteomes" id="UP000800092"/>
    </source>
</evidence>
<dbReference type="InterPro" id="IPR029044">
    <property type="entry name" value="Nucleotide-diphossugar_trans"/>
</dbReference>
<dbReference type="InterPro" id="IPR039367">
    <property type="entry name" value="Och1-like"/>
</dbReference>
<evidence type="ECO:0000256" key="2">
    <source>
        <dbReference type="SAM" id="MobiDB-lite"/>
    </source>
</evidence>